<comment type="similarity">
    <text evidence="1">Belongs to the ABC transporter superfamily.</text>
</comment>
<dbReference type="RefSeq" id="WP_038452931.1">
    <property type="nucleotide sequence ID" value="NZ_CP009043.1"/>
</dbReference>
<dbReference type="PROSITE" id="PS50893">
    <property type="entry name" value="ABC_TRANSPORTER_2"/>
    <property type="match status" value="1"/>
</dbReference>
<evidence type="ECO:0000256" key="1">
    <source>
        <dbReference type="ARBA" id="ARBA00005417"/>
    </source>
</evidence>
<dbReference type="InterPro" id="IPR017871">
    <property type="entry name" value="ABC_transporter-like_CS"/>
</dbReference>
<dbReference type="AlphaFoldDB" id="A0A076F8Z2"/>
<dbReference type="InterPro" id="IPR003439">
    <property type="entry name" value="ABC_transporter-like_ATP-bd"/>
</dbReference>
<dbReference type="CDD" id="cd03214">
    <property type="entry name" value="ABC_Iron-Siderophores_B12_Hemin"/>
    <property type="match status" value="1"/>
</dbReference>
<dbReference type="HOGENOM" id="CLU_000604_1_11_7"/>
<keyword evidence="7" id="KW-1185">Reference proteome</keyword>
<dbReference type="KEGG" id="caj:CIG1485E_0292"/>
<protein>
    <submittedName>
        <fullName evidence="6">ABC transporter, ATP-binding protein</fullName>
    </submittedName>
</protein>
<dbReference type="Pfam" id="PF00005">
    <property type="entry name" value="ABC_tran"/>
    <property type="match status" value="1"/>
</dbReference>
<evidence type="ECO:0000256" key="2">
    <source>
        <dbReference type="ARBA" id="ARBA00022448"/>
    </source>
</evidence>
<evidence type="ECO:0000313" key="7">
    <source>
        <dbReference type="Proteomes" id="UP000028486"/>
    </source>
</evidence>
<evidence type="ECO:0000313" key="6">
    <source>
        <dbReference type="EMBL" id="AII14163.1"/>
    </source>
</evidence>
<dbReference type="OrthoDB" id="5515229at2"/>
<evidence type="ECO:0000259" key="5">
    <source>
        <dbReference type="PROSITE" id="PS50893"/>
    </source>
</evidence>
<dbReference type="PANTHER" id="PTHR42734:SF6">
    <property type="entry name" value="MOLYBDATE IMPORT ATP-BINDING PROTEIN MOLC"/>
    <property type="match status" value="1"/>
</dbReference>
<dbReference type="SMART" id="SM00382">
    <property type="entry name" value="AAA"/>
    <property type="match status" value="1"/>
</dbReference>
<dbReference type="PANTHER" id="PTHR42734">
    <property type="entry name" value="METAL TRANSPORT SYSTEM ATP-BINDING PROTEIN TM_0124-RELATED"/>
    <property type="match status" value="1"/>
</dbReference>
<feature type="domain" description="ABC transporter" evidence="5">
    <location>
        <begin position="2"/>
        <end position="235"/>
    </location>
</feature>
<dbReference type="STRING" id="1244531.CIG2463D_0297"/>
<dbReference type="GO" id="GO:0005524">
    <property type="term" value="F:ATP binding"/>
    <property type="evidence" value="ECO:0007669"/>
    <property type="project" value="UniProtKB-KW"/>
</dbReference>
<dbReference type="Gene3D" id="3.40.50.300">
    <property type="entry name" value="P-loop containing nucleotide triphosphate hydrolases"/>
    <property type="match status" value="1"/>
</dbReference>
<accession>A0A076F8Z2</accession>
<reference evidence="7" key="1">
    <citation type="journal article" date="2014" name="Genome Announc.">
        <title>Complete Genome Sequence of Campylobacter iguaniorum Strain 1485ET, Isolated from a Bearded Dragon (Pogona vitticeps).</title>
        <authorList>
            <person name="Gilbert M.J."/>
            <person name="Miller W.G."/>
            <person name="Yee E."/>
            <person name="Kik M."/>
            <person name="Wagenaar J.A."/>
            <person name="Duim B."/>
        </authorList>
    </citation>
    <scope>NUCLEOTIDE SEQUENCE [LARGE SCALE GENOMIC DNA]</scope>
    <source>
        <strain evidence="7">1485E</strain>
    </source>
</reference>
<dbReference type="EMBL" id="CP009043">
    <property type="protein sequence ID" value="AII14163.1"/>
    <property type="molecule type" value="Genomic_DNA"/>
</dbReference>
<dbReference type="GO" id="GO:0016887">
    <property type="term" value="F:ATP hydrolysis activity"/>
    <property type="evidence" value="ECO:0007669"/>
    <property type="project" value="InterPro"/>
</dbReference>
<dbReference type="PROSITE" id="PS00211">
    <property type="entry name" value="ABC_TRANSPORTER_1"/>
    <property type="match status" value="1"/>
</dbReference>
<sequence>MINVVNLSVKLGSKQVLSGVNLEFESGVLNILGQNGCGKSTLLKAILKLVKFSGDVLINSQNSRQLSYRDLAKALSYIPQSNFTPFNYSVKEMVLMGRVAHKGIFENYSKNDEKIALNALDELGILTLASEQFLRLSGGQKQLVLIARALATQSKIILMDEPVNGLDFGNQIKLLDMIKSLANAGYSFIITTHHPRQAKFIGGRSVLIQDGAIFANILSKDLDENLISKLYKIDYNKYKDIL</sequence>
<keyword evidence="2" id="KW-0813">Transport</keyword>
<dbReference type="InterPro" id="IPR003593">
    <property type="entry name" value="AAA+_ATPase"/>
</dbReference>
<dbReference type="Proteomes" id="UP000028486">
    <property type="component" value="Chromosome"/>
</dbReference>
<evidence type="ECO:0000256" key="4">
    <source>
        <dbReference type="ARBA" id="ARBA00022840"/>
    </source>
</evidence>
<evidence type="ECO:0000256" key="3">
    <source>
        <dbReference type="ARBA" id="ARBA00022741"/>
    </source>
</evidence>
<keyword evidence="4 6" id="KW-0067">ATP-binding</keyword>
<dbReference type="eggNOG" id="COG1120">
    <property type="taxonomic scope" value="Bacteria"/>
</dbReference>
<dbReference type="InterPro" id="IPR027417">
    <property type="entry name" value="P-loop_NTPase"/>
</dbReference>
<keyword evidence="3" id="KW-0547">Nucleotide-binding</keyword>
<proteinExistence type="inferred from homology"/>
<organism evidence="6 7">
    <name type="scientific">Campylobacter iguaniorum</name>
    <dbReference type="NCBI Taxonomy" id="1244531"/>
    <lineage>
        <taxon>Bacteria</taxon>
        <taxon>Pseudomonadati</taxon>
        <taxon>Campylobacterota</taxon>
        <taxon>Epsilonproteobacteria</taxon>
        <taxon>Campylobacterales</taxon>
        <taxon>Campylobacteraceae</taxon>
        <taxon>Campylobacter</taxon>
    </lineage>
</organism>
<dbReference type="FunFam" id="3.40.50.300:FF:000134">
    <property type="entry name" value="Iron-enterobactin ABC transporter ATP-binding protein"/>
    <property type="match status" value="1"/>
</dbReference>
<name>A0A076F8Z2_9BACT</name>
<gene>
    <name evidence="6" type="ORF">CIG1485E_0292</name>
</gene>
<dbReference type="SUPFAM" id="SSF52540">
    <property type="entry name" value="P-loop containing nucleoside triphosphate hydrolases"/>
    <property type="match status" value="1"/>
</dbReference>
<dbReference type="InterPro" id="IPR050153">
    <property type="entry name" value="Metal_Ion_Import_ABC"/>
</dbReference>